<organism evidence="2 4">
    <name type="scientific">Microthlaspi erraticum</name>
    <dbReference type="NCBI Taxonomy" id="1685480"/>
    <lineage>
        <taxon>Eukaryota</taxon>
        <taxon>Viridiplantae</taxon>
        <taxon>Streptophyta</taxon>
        <taxon>Embryophyta</taxon>
        <taxon>Tracheophyta</taxon>
        <taxon>Spermatophyta</taxon>
        <taxon>Magnoliopsida</taxon>
        <taxon>eudicotyledons</taxon>
        <taxon>Gunneridae</taxon>
        <taxon>Pentapetalae</taxon>
        <taxon>rosids</taxon>
        <taxon>malvids</taxon>
        <taxon>Brassicales</taxon>
        <taxon>Brassicaceae</taxon>
        <taxon>Coluteocarpeae</taxon>
        <taxon>Microthlaspi</taxon>
    </lineage>
</organism>
<dbReference type="EMBL" id="CACVBM020001363">
    <property type="protein sequence ID" value="CAA7047150.1"/>
    <property type="molecule type" value="Genomic_DNA"/>
</dbReference>
<reference evidence="2 4" key="1">
    <citation type="submission" date="2020-01" db="EMBL/GenBank/DDBJ databases">
        <authorList>
            <person name="Mishra B."/>
        </authorList>
    </citation>
    <scope>NUCLEOTIDE SEQUENCE [LARGE SCALE GENOMIC DNA]</scope>
</reference>
<dbReference type="OrthoDB" id="983454at2759"/>
<dbReference type="Proteomes" id="UP000467841">
    <property type="component" value="Unassembled WGS sequence"/>
</dbReference>
<evidence type="ECO:0000259" key="1">
    <source>
        <dbReference type="Pfam" id="PF14111"/>
    </source>
</evidence>
<evidence type="ECO:0000313" key="3">
    <source>
        <dbReference type="EMBL" id="CAA7059667.1"/>
    </source>
</evidence>
<dbReference type="InterPro" id="IPR025558">
    <property type="entry name" value="DUF4283"/>
</dbReference>
<gene>
    <name evidence="2" type="ORF">MERR_LOCUS34385</name>
    <name evidence="3" type="ORF">MERR_LOCUS46903</name>
</gene>
<protein>
    <recommendedName>
        <fullName evidence="1">DUF4283 domain-containing protein</fullName>
    </recommendedName>
</protein>
<evidence type="ECO:0000313" key="2">
    <source>
        <dbReference type="EMBL" id="CAA7047150.1"/>
    </source>
</evidence>
<sequence>MARRFTYAEKGKELAVSPSLPPLKRIRAPPVNTSDLEKENALTLIGCLTNPSEQRLWSMIPFISKKWELRGKAIGSDLGNNRFQFRFDFEEDLKKVLDNRPYQYSRWMLILQKWEQSIAASFPS</sequence>
<dbReference type="Pfam" id="PF14111">
    <property type="entry name" value="DUF4283"/>
    <property type="match status" value="1"/>
</dbReference>
<feature type="domain" description="DUF4283" evidence="1">
    <location>
        <begin position="38"/>
        <end position="118"/>
    </location>
</feature>
<accession>A0A6D2KCF8</accession>
<keyword evidence="4" id="KW-1185">Reference proteome</keyword>
<dbReference type="AlphaFoldDB" id="A0A6D2KCF8"/>
<dbReference type="EMBL" id="CACVBM020001790">
    <property type="protein sequence ID" value="CAA7059667.1"/>
    <property type="molecule type" value="Genomic_DNA"/>
</dbReference>
<proteinExistence type="predicted"/>
<name>A0A6D2KCF8_9BRAS</name>
<evidence type="ECO:0000313" key="4">
    <source>
        <dbReference type="Proteomes" id="UP000467841"/>
    </source>
</evidence>